<organism evidence="2 3">
    <name type="scientific">Thiolapillus brandeum</name>
    <dbReference type="NCBI Taxonomy" id="1076588"/>
    <lineage>
        <taxon>Bacteria</taxon>
        <taxon>Pseudomonadati</taxon>
        <taxon>Pseudomonadota</taxon>
        <taxon>Gammaproteobacteria</taxon>
        <taxon>Chromatiales</taxon>
        <taxon>Sedimenticolaceae</taxon>
        <taxon>Thiolapillus</taxon>
    </lineage>
</organism>
<dbReference type="InterPro" id="IPR036286">
    <property type="entry name" value="LexA/Signal_pep-like_sf"/>
</dbReference>
<keyword evidence="3" id="KW-1185">Reference proteome</keyword>
<gene>
    <name evidence="2" type="ORF">TBH_C2438</name>
</gene>
<dbReference type="Gene3D" id="2.10.109.10">
    <property type="entry name" value="Umud Fragment, subunit A"/>
    <property type="match status" value="1"/>
</dbReference>
<dbReference type="CDD" id="cd06529">
    <property type="entry name" value="S24_LexA-like"/>
    <property type="match status" value="1"/>
</dbReference>
<dbReference type="InterPro" id="IPR015927">
    <property type="entry name" value="Peptidase_S24_S26A/B/C"/>
</dbReference>
<dbReference type="Pfam" id="PF00717">
    <property type="entry name" value="Peptidase_S24"/>
    <property type="match status" value="1"/>
</dbReference>
<dbReference type="EMBL" id="AP012273">
    <property type="protein sequence ID" value="BAO45347.1"/>
    <property type="molecule type" value="Genomic_DNA"/>
</dbReference>
<evidence type="ECO:0000259" key="1">
    <source>
        <dbReference type="Pfam" id="PF00717"/>
    </source>
</evidence>
<dbReference type="Proteomes" id="UP000031631">
    <property type="component" value="Chromosome"/>
</dbReference>
<dbReference type="SUPFAM" id="SSF51306">
    <property type="entry name" value="LexA/Signal peptidase"/>
    <property type="match status" value="1"/>
</dbReference>
<dbReference type="KEGG" id="tbn:TBH_C2438"/>
<evidence type="ECO:0000313" key="2">
    <source>
        <dbReference type="EMBL" id="BAO45347.1"/>
    </source>
</evidence>
<protein>
    <recommendedName>
        <fullName evidence="1">Peptidase S24/S26A/S26B/S26C domain-containing protein</fullName>
    </recommendedName>
</protein>
<dbReference type="InterPro" id="IPR039418">
    <property type="entry name" value="LexA-like"/>
</dbReference>
<evidence type="ECO:0000313" key="3">
    <source>
        <dbReference type="Proteomes" id="UP000031631"/>
    </source>
</evidence>
<dbReference type="AlphaFoldDB" id="A0A7U6GKJ3"/>
<proteinExistence type="predicted"/>
<dbReference type="RefSeq" id="WP_052470169.1">
    <property type="nucleotide sequence ID" value="NZ_AP012273.1"/>
</dbReference>
<feature type="domain" description="Peptidase S24/S26A/S26B/S26C" evidence="1">
    <location>
        <begin position="21"/>
        <end position="95"/>
    </location>
</feature>
<reference evidence="2 3" key="1">
    <citation type="journal article" date="2014" name="PLoS ONE">
        <title>Physiological and genomic features of a novel sulfur-oxidizing gammaproteobacterium belonging to a previously uncultivated symbiotic lineage isolated from a hydrothermal vent.</title>
        <authorList>
            <person name="Nunoura T."/>
            <person name="Takaki Y."/>
            <person name="Kazama H."/>
            <person name="Kakuta J."/>
            <person name="Shimamura S."/>
            <person name="Makita H."/>
            <person name="Hirai M."/>
            <person name="Miyazaki M."/>
            <person name="Takai K."/>
        </authorList>
    </citation>
    <scope>NUCLEOTIDE SEQUENCE [LARGE SCALE GENOMIC DNA]</scope>
    <source>
        <strain evidence="2 3">Hiromi1</strain>
    </source>
</reference>
<dbReference type="OrthoDB" id="9791537at2"/>
<accession>A0A7U6GKJ3</accession>
<sequence length="119" mass="13950">MNDSKQERLAVEESLDNSGCSYNEPFALQVLGDSMEPEFPDSCIIVLERTDRVAHGMYIMTLVEGVRWFRQYLNDEQGERLVALNDLYPEIPLEGLDWKPEAVVLQRNIKRKVKHYEYR</sequence>
<name>A0A7U6GKJ3_9GAMM</name>